<comment type="caution">
    <text evidence="3">The sequence shown here is derived from an EMBL/GenBank/DDBJ whole genome shotgun (WGS) entry which is preliminary data.</text>
</comment>
<evidence type="ECO:0000313" key="4">
    <source>
        <dbReference type="Proteomes" id="UP000429811"/>
    </source>
</evidence>
<accession>A0A6I2RVL5</accession>
<evidence type="ECO:0000313" key="2">
    <source>
        <dbReference type="EMBL" id="MSB21478.1"/>
    </source>
</evidence>
<proteinExistence type="predicted"/>
<evidence type="ECO:0000313" key="3">
    <source>
        <dbReference type="EMBL" id="MSB51174.1"/>
    </source>
</evidence>
<feature type="transmembrane region" description="Helical" evidence="1">
    <location>
        <begin position="6"/>
        <end position="26"/>
    </location>
</feature>
<gene>
    <name evidence="3" type="ORF">GKE90_21225</name>
    <name evidence="2" type="ORF">GKE97_18450</name>
</gene>
<dbReference type="EMBL" id="WKPO01000059">
    <property type="protein sequence ID" value="MSB51174.1"/>
    <property type="molecule type" value="Genomic_DNA"/>
</dbReference>
<sequence length="434" mass="49637">MSFWDAASLAAAVTVAMIGILAEKIIEVDFSGLLKRNWKSTRCKKMLAQRKGPWQGTNVQGELRRVFDLVLLPLGKADKELLPARMDKNFRRRMEGQIELLERRKLCREIRLTDIVPLPKNAFRHWNDDGREWRESVLQCSALERLLPKEGGRPVHTVYRKNARLRLLQSRHIRSCDRAGKQKDYYADKGTISCPSCGAEIELHSQQTVCPYCGGVIQSDFYDWQTEAFAVYEQMGANQEKALWLLFWGGILYACLFLSLWLIQNTLISLAAGMGAAVLVLAAVIAVSTITYGKQEKLEQEIVRYSENYLRSCISEALYQNVEHPDLMDYGVGTIRLKKVVNTEETTTITVQVYISETYLPQGRKPHTRKYKRTLVLQRARYPQRRKQDGKLFTERECPSCGANFVPDENHCCSFCGYSFQADSAKWVVQTGQV</sequence>
<evidence type="ECO:0000313" key="5">
    <source>
        <dbReference type="Proteomes" id="UP000434475"/>
    </source>
</evidence>
<organism evidence="3 4">
    <name type="scientific">Flavonifractor plautii</name>
    <name type="common">Fusobacterium plautii</name>
    <dbReference type="NCBI Taxonomy" id="292800"/>
    <lineage>
        <taxon>Bacteria</taxon>
        <taxon>Bacillati</taxon>
        <taxon>Bacillota</taxon>
        <taxon>Clostridia</taxon>
        <taxon>Eubacteriales</taxon>
        <taxon>Oscillospiraceae</taxon>
        <taxon>Flavonifractor</taxon>
    </lineage>
</organism>
<dbReference type="RefSeq" id="WP_154251038.1">
    <property type="nucleotide sequence ID" value="NZ_JADMVZ010000067.1"/>
</dbReference>
<dbReference type="Proteomes" id="UP000429811">
    <property type="component" value="Unassembled WGS sequence"/>
</dbReference>
<feature type="transmembrane region" description="Helical" evidence="1">
    <location>
        <begin position="242"/>
        <end position="263"/>
    </location>
</feature>
<evidence type="ECO:0000256" key="1">
    <source>
        <dbReference type="SAM" id="Phobius"/>
    </source>
</evidence>
<dbReference type="Proteomes" id="UP000434475">
    <property type="component" value="Unassembled WGS sequence"/>
</dbReference>
<reference evidence="4 5" key="1">
    <citation type="journal article" date="2019" name="Nat. Med.">
        <title>A library of human gut bacterial isolates paired with longitudinal multiomics data enables mechanistic microbiome research.</title>
        <authorList>
            <person name="Poyet M."/>
            <person name="Groussin M."/>
            <person name="Gibbons S.M."/>
            <person name="Avila-Pacheco J."/>
            <person name="Jiang X."/>
            <person name="Kearney S.M."/>
            <person name="Perrotta A.R."/>
            <person name="Berdy B."/>
            <person name="Zhao S."/>
            <person name="Lieberman T.D."/>
            <person name="Swanson P.K."/>
            <person name="Smith M."/>
            <person name="Roesemann S."/>
            <person name="Alexander J.E."/>
            <person name="Rich S.A."/>
            <person name="Livny J."/>
            <person name="Vlamakis H."/>
            <person name="Clish C."/>
            <person name="Bullock K."/>
            <person name="Deik A."/>
            <person name="Scott J."/>
            <person name="Pierce K.A."/>
            <person name="Xavier R.J."/>
            <person name="Alm E.J."/>
        </authorList>
    </citation>
    <scope>NUCLEOTIDE SEQUENCE [LARGE SCALE GENOMIC DNA]</scope>
    <source>
        <strain evidence="2 5">BIOML-A2</strain>
        <strain evidence="3 4">BIOML-A5</strain>
    </source>
</reference>
<protein>
    <submittedName>
        <fullName evidence="3">Zinc ribbon domain-containing protein</fullName>
    </submittedName>
</protein>
<name>A0A6I2RVL5_FLAPL</name>
<keyword evidence="1" id="KW-0812">Transmembrane</keyword>
<keyword evidence="1" id="KW-0472">Membrane</keyword>
<dbReference type="AlphaFoldDB" id="A0A6I2RVL5"/>
<keyword evidence="1" id="KW-1133">Transmembrane helix</keyword>
<dbReference type="EMBL" id="WKPR01000023">
    <property type="protein sequence ID" value="MSB21478.1"/>
    <property type="molecule type" value="Genomic_DNA"/>
</dbReference>
<feature type="transmembrane region" description="Helical" evidence="1">
    <location>
        <begin position="269"/>
        <end position="292"/>
    </location>
</feature>